<protein>
    <submittedName>
        <fullName evidence="1">Heterokaryon incompatibility protein-domain-containing protein</fullName>
    </submittedName>
</protein>
<evidence type="ECO:0000313" key="1">
    <source>
        <dbReference type="EMBL" id="KAI6083645.1"/>
    </source>
</evidence>
<keyword evidence="2" id="KW-1185">Reference proteome</keyword>
<evidence type="ECO:0000313" key="2">
    <source>
        <dbReference type="Proteomes" id="UP001497680"/>
    </source>
</evidence>
<proteinExistence type="predicted"/>
<name>A0ACC0CTM9_9PEZI</name>
<gene>
    <name evidence="1" type="ORF">F4821DRAFT_190606</name>
</gene>
<accession>A0ACC0CTM9</accession>
<dbReference type="EMBL" id="MU394349">
    <property type="protein sequence ID" value="KAI6083645.1"/>
    <property type="molecule type" value="Genomic_DNA"/>
</dbReference>
<organism evidence="1 2">
    <name type="scientific">Hypoxylon rubiginosum</name>
    <dbReference type="NCBI Taxonomy" id="110542"/>
    <lineage>
        <taxon>Eukaryota</taxon>
        <taxon>Fungi</taxon>
        <taxon>Dikarya</taxon>
        <taxon>Ascomycota</taxon>
        <taxon>Pezizomycotina</taxon>
        <taxon>Sordariomycetes</taxon>
        <taxon>Xylariomycetidae</taxon>
        <taxon>Xylariales</taxon>
        <taxon>Hypoxylaceae</taxon>
        <taxon>Hypoxylon</taxon>
    </lineage>
</organism>
<comment type="caution">
    <text evidence="1">The sequence shown here is derived from an EMBL/GenBank/DDBJ whole genome shotgun (WGS) entry which is preliminary data.</text>
</comment>
<sequence length="720" mass="82284">MEACNECQRLLVLDHKYGNKYLLHNSWASFNASIKARCPICVLVWRKLPNPYTPKTTFALEWHFDTFNTFVILGPCIYTLITYVKAPNLNGYIHDDFQEALSSLRSTPLSNDPMSEDTIAQIDHWLEDCTHSHPACSSIRPKRTASFLTRSPTRLLDLHDSQSKTWNLVLTYGPPARYPYVALTHRWTVTVPKLKEENLGQLQTGQPDDILPINYRQIISLCRALSIRYLWIDSLCILQDSIPDFHREAATMVNVYAGALFTMSICWSSKSGCLPVRDPSRMIPKVLFRKSNGDQGGVALLGNYFRFDEDVSNAPINERGWVFQERVLSPRILYLTKEQYYWECDALVACEVYPGGMPSRFPGQQIGVSGQRIDVTDNDSCNVTSRIWMNVVEEYTKSSLTFQRDMFIALSGVARQVASMNSDKYLAGLWKSRLPFDLFWEPSTKRQLPQKDCYAPSWSWASTLGCISMTKCFCWPDFNTLSFTAFALPYVKPLALVGDTSVLPQGSNEFGDISSASIDFKCLVIPVDIEKINISGFPKGAVQIDFQYVPRNQRQLKLDRSAVSFAASFRSISLDCQHNARTSCFFLPLVYNTRLRSSQNPSIEGLIIKSQLYVDPRLETYSKEEFIRIGLFKIEGLIIHKGVDNYVQLDTLILNTFLQVVPEHQQCAEMKDNHEKSEQDEQHLVFESRLRALMQLAKADKSWTQTEDYLDARWSDIRLV</sequence>
<reference evidence="1 2" key="1">
    <citation type="journal article" date="2022" name="New Phytol.">
        <title>Ecological generalism drives hyperdiversity of secondary metabolite gene clusters in xylarialean endophytes.</title>
        <authorList>
            <person name="Franco M.E.E."/>
            <person name="Wisecaver J.H."/>
            <person name="Arnold A.E."/>
            <person name="Ju Y.M."/>
            <person name="Slot J.C."/>
            <person name="Ahrendt S."/>
            <person name="Moore L.P."/>
            <person name="Eastman K.E."/>
            <person name="Scott K."/>
            <person name="Konkel Z."/>
            <person name="Mondo S.J."/>
            <person name="Kuo A."/>
            <person name="Hayes R.D."/>
            <person name="Haridas S."/>
            <person name="Andreopoulos B."/>
            <person name="Riley R."/>
            <person name="LaButti K."/>
            <person name="Pangilinan J."/>
            <person name="Lipzen A."/>
            <person name="Amirebrahimi M."/>
            <person name="Yan J."/>
            <person name="Adam C."/>
            <person name="Keymanesh K."/>
            <person name="Ng V."/>
            <person name="Louie K."/>
            <person name="Northen T."/>
            <person name="Drula E."/>
            <person name="Henrissat B."/>
            <person name="Hsieh H.M."/>
            <person name="Youens-Clark K."/>
            <person name="Lutzoni F."/>
            <person name="Miadlikowska J."/>
            <person name="Eastwood D.C."/>
            <person name="Hamelin R.C."/>
            <person name="Grigoriev I.V."/>
            <person name="U'Ren J.M."/>
        </authorList>
    </citation>
    <scope>NUCLEOTIDE SEQUENCE [LARGE SCALE GENOMIC DNA]</scope>
    <source>
        <strain evidence="1 2">ER1909</strain>
    </source>
</reference>
<dbReference type="Proteomes" id="UP001497680">
    <property type="component" value="Unassembled WGS sequence"/>
</dbReference>